<feature type="domain" description="NmrA-like" evidence="3">
    <location>
        <begin position="13"/>
        <end position="292"/>
    </location>
</feature>
<keyword evidence="5" id="KW-1185">Reference proteome</keyword>
<dbReference type="AlphaFoldDB" id="A0A5C5G1J2"/>
<dbReference type="GO" id="GO:0016491">
    <property type="term" value="F:oxidoreductase activity"/>
    <property type="evidence" value="ECO:0007669"/>
    <property type="project" value="UniProtKB-KW"/>
</dbReference>
<evidence type="ECO:0000259" key="3">
    <source>
        <dbReference type="Pfam" id="PF05368"/>
    </source>
</evidence>
<protein>
    <submittedName>
        <fullName evidence="4">NAD-binding protein</fullName>
    </submittedName>
</protein>
<comment type="caution">
    <text evidence="4">The sequence shown here is derived from an EMBL/GenBank/DDBJ whole genome shotgun (WGS) entry which is preliminary data.</text>
</comment>
<keyword evidence="2" id="KW-0560">Oxidoreductase</keyword>
<proteinExistence type="predicted"/>
<dbReference type="SUPFAM" id="SSF51735">
    <property type="entry name" value="NAD(P)-binding Rossmann-fold domains"/>
    <property type="match status" value="1"/>
</dbReference>
<reference evidence="4 5" key="1">
    <citation type="submission" date="2019-03" db="EMBL/GenBank/DDBJ databases">
        <title>Rhodosporidium diobovatum UCD-FST 08-225 genome sequencing, assembly, and annotation.</title>
        <authorList>
            <person name="Fakankun I.U."/>
            <person name="Fristensky B."/>
            <person name="Levin D.B."/>
        </authorList>
    </citation>
    <scope>NUCLEOTIDE SEQUENCE [LARGE SCALE GENOMIC DNA]</scope>
    <source>
        <strain evidence="4 5">UCD-FST 08-225</strain>
    </source>
</reference>
<evidence type="ECO:0000313" key="5">
    <source>
        <dbReference type="Proteomes" id="UP000311382"/>
    </source>
</evidence>
<name>A0A5C5G1J2_9BASI</name>
<dbReference type="InterPro" id="IPR051609">
    <property type="entry name" value="NmrA/Isoflavone_reductase-like"/>
</dbReference>
<dbReference type="Pfam" id="PF05368">
    <property type="entry name" value="NmrA"/>
    <property type="match status" value="1"/>
</dbReference>
<dbReference type="Gene3D" id="3.40.50.720">
    <property type="entry name" value="NAD(P)-binding Rossmann-like Domain"/>
    <property type="match status" value="1"/>
</dbReference>
<dbReference type="PANTHER" id="PTHR47706:SF9">
    <property type="entry name" value="NMRA-LIKE DOMAIN-CONTAINING PROTEIN-RELATED"/>
    <property type="match status" value="1"/>
</dbReference>
<dbReference type="Proteomes" id="UP000311382">
    <property type="component" value="Unassembled WGS sequence"/>
</dbReference>
<organism evidence="4 5">
    <name type="scientific">Rhodotorula diobovata</name>
    <dbReference type="NCBI Taxonomy" id="5288"/>
    <lineage>
        <taxon>Eukaryota</taxon>
        <taxon>Fungi</taxon>
        <taxon>Dikarya</taxon>
        <taxon>Basidiomycota</taxon>
        <taxon>Pucciniomycotina</taxon>
        <taxon>Microbotryomycetes</taxon>
        <taxon>Sporidiobolales</taxon>
        <taxon>Sporidiobolaceae</taxon>
        <taxon>Rhodotorula</taxon>
    </lineage>
</organism>
<dbReference type="InterPro" id="IPR036291">
    <property type="entry name" value="NAD(P)-bd_dom_sf"/>
</dbReference>
<dbReference type="STRING" id="5288.A0A5C5G1J2"/>
<evidence type="ECO:0000256" key="2">
    <source>
        <dbReference type="ARBA" id="ARBA00023002"/>
    </source>
</evidence>
<accession>A0A5C5G1J2</accession>
<keyword evidence="1" id="KW-0521">NADP</keyword>
<sequence>MSSSSSLPLIKTVALAGAGNLGAFFPEQLVGAGLETTVLTRAGSTKSFPAGVKVKEVDYSSPSSLESALAGIDAVVATLMALDAQAELIKAAAKAGVKLFVPSEFGNPSTELTDDDHPALAGKRTAHDQLNEAGLPALLVWNGPFPETTFNPYLGFDFANEKVSIYGSGRTPISWTTRLDVARFTAHHLASLASLPAVGDPSILRIEGTRASFLDVVDTFRALHPSRKVEVEHLPLEEGERAAKDVAGGFVPSLLAYLRVVWEKGQGKVDQDGRAQLSNGLWPEWNPKTVEEVLKEQTAEL</sequence>
<gene>
    <name evidence="4" type="ORF">DMC30DRAFT_85826</name>
</gene>
<dbReference type="Gene3D" id="3.90.25.10">
    <property type="entry name" value="UDP-galactose 4-epimerase, domain 1"/>
    <property type="match status" value="1"/>
</dbReference>
<dbReference type="InterPro" id="IPR008030">
    <property type="entry name" value="NmrA-like"/>
</dbReference>
<dbReference type="PANTHER" id="PTHR47706">
    <property type="entry name" value="NMRA-LIKE FAMILY PROTEIN"/>
    <property type="match status" value="1"/>
</dbReference>
<evidence type="ECO:0000256" key="1">
    <source>
        <dbReference type="ARBA" id="ARBA00022857"/>
    </source>
</evidence>
<dbReference type="EMBL" id="SOZI01000017">
    <property type="protein sequence ID" value="TNY22967.1"/>
    <property type="molecule type" value="Genomic_DNA"/>
</dbReference>
<dbReference type="OrthoDB" id="9974981at2759"/>
<evidence type="ECO:0000313" key="4">
    <source>
        <dbReference type="EMBL" id="TNY22967.1"/>
    </source>
</evidence>